<evidence type="ECO:0000256" key="1">
    <source>
        <dbReference type="SAM" id="MobiDB-lite"/>
    </source>
</evidence>
<dbReference type="PANTHER" id="PTHR21575">
    <property type="entry name" value="PROTEIN HID1"/>
    <property type="match status" value="1"/>
</dbReference>
<evidence type="ECO:0000313" key="3">
    <source>
        <dbReference type="WBParaSite" id="EEL_0000463501-mRNA-1"/>
    </source>
</evidence>
<feature type="region of interest" description="Disordered" evidence="1">
    <location>
        <begin position="557"/>
        <end position="576"/>
    </location>
</feature>
<dbReference type="GO" id="GO:0016020">
    <property type="term" value="C:membrane"/>
    <property type="evidence" value="ECO:0007669"/>
    <property type="project" value="TreeGrafter"/>
</dbReference>
<dbReference type="STRING" id="1147741.A0A0R3RS60"/>
<dbReference type="GO" id="GO:0005797">
    <property type="term" value="C:Golgi medial cisterna"/>
    <property type="evidence" value="ECO:0007669"/>
    <property type="project" value="TreeGrafter"/>
</dbReference>
<dbReference type="AlphaFoldDB" id="A0A0R3RS60"/>
<dbReference type="Pfam" id="PF12722">
    <property type="entry name" value="Hid1"/>
    <property type="match status" value="2"/>
</dbReference>
<name>A0A0R3RS60_9BILA</name>
<dbReference type="Proteomes" id="UP000050640">
    <property type="component" value="Unplaced"/>
</dbReference>
<dbReference type="WBParaSite" id="EEL_0000463501-mRNA-1">
    <property type="protein sequence ID" value="EEL_0000463501-mRNA-1"/>
    <property type="gene ID" value="EEL_0000463501"/>
</dbReference>
<organism evidence="2 3">
    <name type="scientific">Elaeophora elaphi</name>
    <dbReference type="NCBI Taxonomy" id="1147741"/>
    <lineage>
        <taxon>Eukaryota</taxon>
        <taxon>Metazoa</taxon>
        <taxon>Ecdysozoa</taxon>
        <taxon>Nematoda</taxon>
        <taxon>Chromadorea</taxon>
        <taxon>Rhabditida</taxon>
        <taxon>Spirurina</taxon>
        <taxon>Spiruromorpha</taxon>
        <taxon>Filarioidea</taxon>
        <taxon>Onchocercidae</taxon>
        <taxon>Elaeophora</taxon>
    </lineage>
</organism>
<sequence>MGNSGSKINFRKAVIELTTKKSKVEEDAFWEELWASNINSAADVFALITADDVRLLRDNSPNNLAALCYKTVDRITLARNSPSTISSTKVLNCVRLLTRICPYLFEDSDWRGFFWSLPPAEENEQFPYQPLACTLISALTDLLFCPEFTVSSLRSHPDSSDDLSTIDSCEYIWEAGVGFATRPPQIAEHDQRRTEILKLLLTCFSEVIYVPVIDENRMRWISKFTSAENRHVLPLFTSLLNVICAYDPIGYGVPYNYLLFPDSREPLVQTALQVLIVCLDSETQSSDKKNEYADNFFINYLSRIHREEDFEFMLKGMTRLLTNPLVATYLPSSNKKITCHQELLVLLWKCCEYNQKFMFYLLKTSDVLEVLVPILFHVSASRNDPARVGLIHMGVFIILLLSGERNFGVRLNKPYTPRAAIDVQSFTGTHADLLILVFHKLITTGNHRLQSLFDCLLTIIVNVSPYLKSISMVAANKLIHLIEAFSTPWFLFSSPTNHLLIFFLLEVLNNIIQYQFDGNSNLVYTIIRKRQVFYQLANLSSDSAYITKMLQGRKGRKSGVVAESKSNAEEKPVDESNVVDVENKANIKATLAETPQVSTMTEKGTNDLTHENDVQEGWVATTDWVESWKSKLPLQTVMRLLQVLVPQVEKICIDKGLTDESEILKFLQHGTLVGLLPVPHPILIRKYQANAGTNHWFRTYLWGVIYLRNIDPPIWYDTDVKLFEIQKA</sequence>
<keyword evidence="2" id="KW-1185">Reference proteome</keyword>
<dbReference type="PANTHER" id="PTHR21575:SF12">
    <property type="entry name" value="PROTEIN HID1"/>
    <property type="match status" value="1"/>
</dbReference>
<proteinExistence type="predicted"/>
<accession>A0A0R3RS60</accession>
<reference evidence="3" key="1">
    <citation type="submission" date="2017-02" db="UniProtKB">
        <authorList>
            <consortium name="WormBaseParasite"/>
        </authorList>
    </citation>
    <scope>IDENTIFICATION</scope>
</reference>
<protein>
    <submittedName>
        <fullName evidence="3">Protein HID1</fullName>
    </submittedName>
</protein>
<dbReference type="InterPro" id="IPR026705">
    <property type="entry name" value="Hid-1/Ecm30"/>
</dbReference>
<evidence type="ECO:0000313" key="2">
    <source>
        <dbReference type="Proteomes" id="UP000050640"/>
    </source>
</evidence>
<dbReference type="GO" id="GO:0000138">
    <property type="term" value="C:Golgi trans cisterna"/>
    <property type="evidence" value="ECO:0007669"/>
    <property type="project" value="TreeGrafter"/>
</dbReference>